<dbReference type="PROSITE" id="PS50893">
    <property type="entry name" value="ABC_TRANSPORTER_2"/>
    <property type="match status" value="1"/>
</dbReference>
<dbReference type="PROSITE" id="PS00211">
    <property type="entry name" value="ABC_TRANSPORTER_1"/>
    <property type="match status" value="1"/>
</dbReference>
<keyword evidence="4 6" id="KW-0067">ATP-binding</keyword>
<dbReference type="AlphaFoldDB" id="I0I943"/>
<reference evidence="6 7" key="1">
    <citation type="submission" date="2012-02" db="EMBL/GenBank/DDBJ databases">
        <title>Complete genome sequence of Caldilinea aerophila DSM 14535 (= NBRC 102666).</title>
        <authorList>
            <person name="Oguchi A."/>
            <person name="Hosoyama A."/>
            <person name="Sekine M."/>
            <person name="Fukai R."/>
            <person name="Kato Y."/>
            <person name="Nakamura S."/>
            <person name="Hanada S."/>
            <person name="Yamazaki S."/>
            <person name="Fujita N."/>
        </authorList>
    </citation>
    <scope>NUCLEOTIDE SEQUENCE [LARGE SCALE GENOMIC DNA]</scope>
    <source>
        <strain evidence="7">DSM 14535 / JCM 11387 / NBRC 104270 / STL-6-O1</strain>
    </source>
</reference>
<organism evidence="6 7">
    <name type="scientific">Caldilinea aerophila (strain DSM 14535 / JCM 11387 / NBRC 104270 / STL-6-O1)</name>
    <dbReference type="NCBI Taxonomy" id="926550"/>
    <lineage>
        <taxon>Bacteria</taxon>
        <taxon>Bacillati</taxon>
        <taxon>Chloroflexota</taxon>
        <taxon>Caldilineae</taxon>
        <taxon>Caldilineales</taxon>
        <taxon>Caldilineaceae</taxon>
        <taxon>Caldilinea</taxon>
    </lineage>
</organism>
<evidence type="ECO:0000256" key="4">
    <source>
        <dbReference type="ARBA" id="ARBA00022840"/>
    </source>
</evidence>
<feature type="domain" description="ABC transporter" evidence="5">
    <location>
        <begin position="21"/>
        <end position="254"/>
    </location>
</feature>
<keyword evidence="3" id="KW-0547">Nucleotide-binding</keyword>
<evidence type="ECO:0000259" key="5">
    <source>
        <dbReference type="PROSITE" id="PS50893"/>
    </source>
</evidence>
<dbReference type="PANTHER" id="PTHR42798">
    <property type="entry name" value="LIPOPROTEIN-RELEASING SYSTEM ATP-BINDING PROTEIN LOLD"/>
    <property type="match status" value="1"/>
</dbReference>
<dbReference type="Proteomes" id="UP000007880">
    <property type="component" value="Chromosome"/>
</dbReference>
<dbReference type="InterPro" id="IPR003593">
    <property type="entry name" value="AAA+_ATPase"/>
</dbReference>
<dbReference type="Pfam" id="PF00005">
    <property type="entry name" value="ABC_tran"/>
    <property type="match status" value="1"/>
</dbReference>
<evidence type="ECO:0000313" key="6">
    <source>
        <dbReference type="EMBL" id="BAM01781.1"/>
    </source>
</evidence>
<dbReference type="CDD" id="cd03255">
    <property type="entry name" value="ABC_MJ0796_LolCDE_FtsE"/>
    <property type="match status" value="1"/>
</dbReference>
<dbReference type="KEGG" id="cap:CLDAP_37410"/>
<dbReference type="GO" id="GO:0098796">
    <property type="term" value="C:membrane protein complex"/>
    <property type="evidence" value="ECO:0007669"/>
    <property type="project" value="UniProtKB-ARBA"/>
</dbReference>
<dbReference type="GO" id="GO:0022857">
    <property type="term" value="F:transmembrane transporter activity"/>
    <property type="evidence" value="ECO:0007669"/>
    <property type="project" value="UniProtKB-ARBA"/>
</dbReference>
<evidence type="ECO:0000313" key="7">
    <source>
        <dbReference type="Proteomes" id="UP000007880"/>
    </source>
</evidence>
<dbReference type="FunFam" id="3.40.50.300:FF:000032">
    <property type="entry name" value="Export ABC transporter ATP-binding protein"/>
    <property type="match status" value="1"/>
</dbReference>
<dbReference type="Gene3D" id="3.40.50.300">
    <property type="entry name" value="P-loop containing nucleotide triphosphate hydrolases"/>
    <property type="match status" value="1"/>
</dbReference>
<comment type="similarity">
    <text evidence="1">Belongs to the ABC transporter superfamily.</text>
</comment>
<proteinExistence type="inferred from homology"/>
<dbReference type="SMART" id="SM00382">
    <property type="entry name" value="AAA"/>
    <property type="match status" value="1"/>
</dbReference>
<keyword evidence="2" id="KW-0813">Transport</keyword>
<dbReference type="InterPro" id="IPR017911">
    <property type="entry name" value="MacB-like_ATP-bd"/>
</dbReference>
<dbReference type="InterPro" id="IPR027417">
    <property type="entry name" value="P-loop_NTPase"/>
</dbReference>
<dbReference type="SUPFAM" id="SSF52540">
    <property type="entry name" value="P-loop containing nucleoside triphosphate hydrolases"/>
    <property type="match status" value="1"/>
</dbReference>
<sequence>MIAENEASSAANSAGKRTPIIRLEGLTKVYTEGEVSRIVLDELNREFYEGEFVCLLGKSGSGKSTLLNLISGIDAPTRGDVVIYTGARPVRLTALSEQDRTLFRRRHLGIVFQFFNLIPTLTVLENVTLPLELNGWAQRNAQTRARGLLDRVGLGDRLKTFPDKLSGGEQQRVAIARALAHDPLLILADEPTGNLDEDTGETVLSLLLELTRDAGKTLFMATHAPEVARRADRVLHLDHGKLVSDQLWRRLHEP</sequence>
<protein>
    <submittedName>
        <fullName evidence="6">Putative ABC transporter ATP-binding protein</fullName>
    </submittedName>
</protein>
<evidence type="ECO:0000256" key="2">
    <source>
        <dbReference type="ARBA" id="ARBA00022448"/>
    </source>
</evidence>
<evidence type="ECO:0000256" key="1">
    <source>
        <dbReference type="ARBA" id="ARBA00005417"/>
    </source>
</evidence>
<accession>I0I943</accession>
<keyword evidence="7" id="KW-1185">Reference proteome</keyword>
<dbReference type="PATRIC" id="fig|926550.5.peg.4025"/>
<dbReference type="GO" id="GO:0016887">
    <property type="term" value="F:ATP hydrolysis activity"/>
    <property type="evidence" value="ECO:0007669"/>
    <property type="project" value="InterPro"/>
</dbReference>
<dbReference type="PANTHER" id="PTHR42798:SF2">
    <property type="entry name" value="ABC TRANSPORTER ATP-BINDING PROTEIN MG467-RELATED"/>
    <property type="match status" value="1"/>
</dbReference>
<evidence type="ECO:0000256" key="3">
    <source>
        <dbReference type="ARBA" id="ARBA00022741"/>
    </source>
</evidence>
<dbReference type="HOGENOM" id="CLU_000604_1_22_0"/>
<dbReference type="STRING" id="926550.CLDAP_37410"/>
<dbReference type="eggNOG" id="COG1136">
    <property type="taxonomic scope" value="Bacteria"/>
</dbReference>
<dbReference type="GO" id="GO:0005524">
    <property type="term" value="F:ATP binding"/>
    <property type="evidence" value="ECO:0007669"/>
    <property type="project" value="UniProtKB-KW"/>
</dbReference>
<dbReference type="EMBL" id="AP012337">
    <property type="protein sequence ID" value="BAM01781.1"/>
    <property type="molecule type" value="Genomic_DNA"/>
</dbReference>
<dbReference type="InterPro" id="IPR017871">
    <property type="entry name" value="ABC_transporter-like_CS"/>
</dbReference>
<name>I0I943_CALAS</name>
<gene>
    <name evidence="6" type="ordered locus">CLDAP_37410</name>
</gene>
<dbReference type="InterPro" id="IPR003439">
    <property type="entry name" value="ABC_transporter-like_ATP-bd"/>
</dbReference>